<evidence type="ECO:0000313" key="3">
    <source>
        <dbReference type="Proteomes" id="UP001309876"/>
    </source>
</evidence>
<evidence type="ECO:0000256" key="1">
    <source>
        <dbReference type="SAM" id="MobiDB-lite"/>
    </source>
</evidence>
<dbReference type="GO" id="GO:0008757">
    <property type="term" value="F:S-adenosylmethionine-dependent methyltransferase activity"/>
    <property type="evidence" value="ECO:0007669"/>
    <property type="project" value="UniProtKB-ARBA"/>
</dbReference>
<feature type="region of interest" description="Disordered" evidence="1">
    <location>
        <begin position="266"/>
        <end position="285"/>
    </location>
</feature>
<dbReference type="AlphaFoldDB" id="A0AAN7SVN8"/>
<feature type="region of interest" description="Disordered" evidence="1">
    <location>
        <begin position="143"/>
        <end position="163"/>
    </location>
</feature>
<protein>
    <submittedName>
        <fullName evidence="2">Uncharacterized protein</fullName>
    </submittedName>
</protein>
<dbReference type="Gene3D" id="3.40.50.150">
    <property type="entry name" value="Vaccinia Virus protein VP39"/>
    <property type="match status" value="1"/>
</dbReference>
<comment type="caution">
    <text evidence="2">The sequence shown here is derived from an EMBL/GenBank/DDBJ whole genome shotgun (WGS) entry which is preliminary data.</text>
</comment>
<organism evidence="2 3">
    <name type="scientific">Lithohypha guttulata</name>
    <dbReference type="NCBI Taxonomy" id="1690604"/>
    <lineage>
        <taxon>Eukaryota</taxon>
        <taxon>Fungi</taxon>
        <taxon>Dikarya</taxon>
        <taxon>Ascomycota</taxon>
        <taxon>Pezizomycotina</taxon>
        <taxon>Eurotiomycetes</taxon>
        <taxon>Chaetothyriomycetidae</taxon>
        <taxon>Chaetothyriales</taxon>
        <taxon>Trichomeriaceae</taxon>
        <taxon>Lithohypha</taxon>
    </lineage>
</organism>
<dbReference type="InterPro" id="IPR029063">
    <property type="entry name" value="SAM-dependent_MTases_sf"/>
</dbReference>
<proteinExistence type="predicted"/>
<dbReference type="InterPro" id="IPR019410">
    <property type="entry name" value="Methyltransf_16"/>
</dbReference>
<evidence type="ECO:0000313" key="2">
    <source>
        <dbReference type="EMBL" id="KAK5082843.1"/>
    </source>
</evidence>
<sequence>MLPARVFIPHPPNPTQEDIFSSSLSALFTDDTQNSHGIPGQSVIYNSPRHGEIKLGIPQHPDVEEGRKLFAHYLWNAGVVAADAIETASNDRRIDDSEDGKVSYNKEYWDMRGKDVLELGAAIINDTIARNVKENLHIKLVSSQTTDDTTNETSTPPQPPRTNTTISIHGLTWGDELFTSSTQYGKPADPQPPKHSFDKIIIADCLWMPSQHANLVKTINSYLREKDEDEDHEGQACALVIAGFHTGRSIVARFFEIATGSRLGSGETAGEQEIRCNDEEEEEEDEEVRQVKGILIAAEIFEIDVDCNVRPWLAERPGESKDHAKRWCVCAALVRR</sequence>
<reference evidence="2 3" key="1">
    <citation type="submission" date="2023-08" db="EMBL/GenBank/DDBJ databases">
        <title>Black Yeasts Isolated from many extreme environments.</title>
        <authorList>
            <person name="Coleine C."/>
            <person name="Stajich J.E."/>
            <person name="Selbmann L."/>
        </authorList>
    </citation>
    <scope>NUCLEOTIDE SEQUENCE [LARGE SCALE GENOMIC DNA]</scope>
    <source>
        <strain evidence="2 3">CCFEE 5910</strain>
    </source>
</reference>
<accession>A0AAN7SVN8</accession>
<keyword evidence="3" id="KW-1185">Reference proteome</keyword>
<dbReference type="Proteomes" id="UP001309876">
    <property type="component" value="Unassembled WGS sequence"/>
</dbReference>
<dbReference type="Pfam" id="PF10294">
    <property type="entry name" value="Methyltransf_16"/>
    <property type="match status" value="1"/>
</dbReference>
<feature type="compositionally biased region" description="Low complexity" evidence="1">
    <location>
        <begin position="143"/>
        <end position="155"/>
    </location>
</feature>
<gene>
    <name evidence="2" type="ORF">LTR05_006724</name>
</gene>
<dbReference type="EMBL" id="JAVRRJ010000007">
    <property type="protein sequence ID" value="KAK5082843.1"/>
    <property type="molecule type" value="Genomic_DNA"/>
</dbReference>
<name>A0AAN7SVN8_9EURO</name>